<keyword evidence="2" id="KW-1185">Reference proteome</keyword>
<organism evidence="1 2">
    <name type="scientific">Planoprotostelium fungivorum</name>
    <dbReference type="NCBI Taxonomy" id="1890364"/>
    <lineage>
        <taxon>Eukaryota</taxon>
        <taxon>Amoebozoa</taxon>
        <taxon>Evosea</taxon>
        <taxon>Variosea</taxon>
        <taxon>Cavosteliida</taxon>
        <taxon>Cavosteliaceae</taxon>
        <taxon>Planoprotostelium</taxon>
    </lineage>
</organism>
<proteinExistence type="predicted"/>
<dbReference type="AlphaFoldDB" id="A0A2P6MSM1"/>
<accession>A0A2P6MSM1</accession>
<gene>
    <name evidence="1" type="ORF">PROFUN_16114</name>
</gene>
<evidence type="ECO:0000313" key="2">
    <source>
        <dbReference type="Proteomes" id="UP000241769"/>
    </source>
</evidence>
<feature type="non-terminal residue" evidence="1">
    <location>
        <position position="1"/>
    </location>
</feature>
<dbReference type="InParanoid" id="A0A2P6MSM1"/>
<dbReference type="EMBL" id="MDYQ01000447">
    <property type="protein sequence ID" value="PRP74693.1"/>
    <property type="molecule type" value="Genomic_DNA"/>
</dbReference>
<protein>
    <submittedName>
        <fullName evidence="1">Uncharacterized protein</fullName>
    </submittedName>
</protein>
<comment type="caution">
    <text evidence="1">The sequence shown here is derived from an EMBL/GenBank/DDBJ whole genome shotgun (WGS) entry which is preliminary data.</text>
</comment>
<dbReference type="Proteomes" id="UP000241769">
    <property type="component" value="Unassembled WGS sequence"/>
</dbReference>
<name>A0A2P6MSM1_9EUKA</name>
<sequence>ASFFFGSSNWDAVQAVWDSVKELAVVYLLWRSQVRRAPQEGPIAAPSNQIADVSVPLIQQIQDQVSRLRRSSSSGSV</sequence>
<reference evidence="1 2" key="1">
    <citation type="journal article" date="2018" name="Genome Biol. Evol.">
        <title>Multiple Roots of Fruiting Body Formation in Amoebozoa.</title>
        <authorList>
            <person name="Hillmann F."/>
            <person name="Forbes G."/>
            <person name="Novohradska S."/>
            <person name="Ferling I."/>
            <person name="Riege K."/>
            <person name="Groth M."/>
            <person name="Westermann M."/>
            <person name="Marz M."/>
            <person name="Spaller T."/>
            <person name="Winckler T."/>
            <person name="Schaap P."/>
            <person name="Glockner G."/>
        </authorList>
    </citation>
    <scope>NUCLEOTIDE SEQUENCE [LARGE SCALE GENOMIC DNA]</scope>
    <source>
        <strain evidence="1 2">Jena</strain>
    </source>
</reference>
<evidence type="ECO:0000313" key="1">
    <source>
        <dbReference type="EMBL" id="PRP74693.1"/>
    </source>
</evidence>